<proteinExistence type="predicted"/>
<comment type="caution">
    <text evidence="2">The sequence shown here is derived from an EMBL/GenBank/DDBJ whole genome shotgun (WGS) entry which is preliminary data.</text>
</comment>
<dbReference type="PROSITE" id="PS51257">
    <property type="entry name" value="PROKAR_LIPOPROTEIN"/>
    <property type="match status" value="1"/>
</dbReference>
<evidence type="ECO:0000313" key="3">
    <source>
        <dbReference type="Proteomes" id="UP000838686"/>
    </source>
</evidence>
<keyword evidence="1" id="KW-0732">Signal</keyword>
<evidence type="ECO:0008006" key="4">
    <source>
        <dbReference type="Google" id="ProtNLM"/>
    </source>
</evidence>
<dbReference type="EMBL" id="CAKMMF010000050">
    <property type="protein sequence ID" value="CAH1225180.1"/>
    <property type="molecule type" value="Genomic_DNA"/>
</dbReference>
<reference evidence="2" key="1">
    <citation type="submission" date="2022-01" db="EMBL/GenBank/DDBJ databases">
        <authorList>
            <person name="Criscuolo A."/>
        </authorList>
    </citation>
    <scope>NUCLEOTIDE SEQUENCE</scope>
    <source>
        <strain evidence="2">CIP111893</strain>
    </source>
</reference>
<dbReference type="RefSeq" id="WP_236347383.1">
    <property type="nucleotide sequence ID" value="NZ_CAKMMF010000050.1"/>
</dbReference>
<feature type="chain" id="PRO_5045271855" description="Lipoprotein" evidence="1">
    <location>
        <begin position="20"/>
        <end position="177"/>
    </location>
</feature>
<organism evidence="2 3">
    <name type="scientific">Paenibacillus plantiphilus</name>
    <dbReference type="NCBI Taxonomy" id="2905650"/>
    <lineage>
        <taxon>Bacteria</taxon>
        <taxon>Bacillati</taxon>
        <taxon>Bacillota</taxon>
        <taxon>Bacilli</taxon>
        <taxon>Bacillales</taxon>
        <taxon>Paenibacillaceae</taxon>
        <taxon>Paenibacillus</taxon>
    </lineage>
</organism>
<evidence type="ECO:0000256" key="1">
    <source>
        <dbReference type="SAM" id="SignalP"/>
    </source>
</evidence>
<accession>A0ABM9CX99</accession>
<evidence type="ECO:0000313" key="2">
    <source>
        <dbReference type="EMBL" id="CAH1225180.1"/>
    </source>
</evidence>
<gene>
    <name evidence="2" type="ORF">PAECIP111893_05230</name>
</gene>
<protein>
    <recommendedName>
        <fullName evidence="4">Lipoprotein</fullName>
    </recommendedName>
</protein>
<feature type="signal peptide" evidence="1">
    <location>
        <begin position="1"/>
        <end position="19"/>
    </location>
</feature>
<sequence length="177" mass="19945">MKKLPFVLSAIILLSGCLASTSTRLVTTQQAPQITKTTTVQLDDQALTVQFIEKKGYTITANKGLLQTFVLEQKLLLETQYQQIWGVQEKEPDAFIDKEIAIYAFTVDNHPLEDIYDFDTNVYVMVAEGEVIGGYSSPDADEMLYGGAYGIDGKTREELKGLTYAEWHEQWTNKYGK</sequence>
<name>A0ABM9CX99_9BACL</name>
<dbReference type="Proteomes" id="UP000838686">
    <property type="component" value="Unassembled WGS sequence"/>
</dbReference>
<keyword evidence="3" id="KW-1185">Reference proteome</keyword>